<dbReference type="PANTHER" id="PTHR10000:SF8">
    <property type="entry name" value="HAD SUPERFAMILY HYDROLASE-LIKE, TYPE 3"/>
    <property type="match status" value="1"/>
</dbReference>
<dbReference type="SFLD" id="SFLDG01140">
    <property type="entry name" value="C2.B:_Phosphomannomutase_and_P"/>
    <property type="match status" value="1"/>
</dbReference>
<dbReference type="SFLD" id="SFLDS00003">
    <property type="entry name" value="Haloacid_Dehalogenase"/>
    <property type="match status" value="1"/>
</dbReference>
<dbReference type="OrthoDB" id="9814970at2"/>
<dbReference type="GO" id="GO:0005829">
    <property type="term" value="C:cytosol"/>
    <property type="evidence" value="ECO:0007669"/>
    <property type="project" value="TreeGrafter"/>
</dbReference>
<accession>A0A1K1LTE6</accession>
<dbReference type="STRING" id="1150368.SAMN02927921_00230"/>
<dbReference type="Gene3D" id="3.40.50.1000">
    <property type="entry name" value="HAD superfamily/HAD-like"/>
    <property type="match status" value="1"/>
</dbReference>
<reference evidence="1 2" key="1">
    <citation type="submission" date="2016-11" db="EMBL/GenBank/DDBJ databases">
        <authorList>
            <person name="Jaros S."/>
            <person name="Januszkiewicz K."/>
            <person name="Wedrychowicz H."/>
        </authorList>
    </citation>
    <scope>NUCLEOTIDE SEQUENCE [LARGE SCALE GENOMIC DNA]</scope>
    <source>
        <strain evidence="1 2">CGMCC 1.12145</strain>
    </source>
</reference>
<dbReference type="PROSITE" id="PS01228">
    <property type="entry name" value="COF_1"/>
    <property type="match status" value="1"/>
</dbReference>
<dbReference type="NCBIfam" id="TIGR00099">
    <property type="entry name" value="Cof-subfamily"/>
    <property type="match status" value="1"/>
</dbReference>
<dbReference type="PANTHER" id="PTHR10000">
    <property type="entry name" value="PHOSPHOSERINE PHOSPHATASE"/>
    <property type="match status" value="1"/>
</dbReference>
<dbReference type="Gene3D" id="3.30.1240.10">
    <property type="match status" value="1"/>
</dbReference>
<organism evidence="1 2">
    <name type="scientific">Sinomicrobium oceani</name>
    <dbReference type="NCBI Taxonomy" id="1150368"/>
    <lineage>
        <taxon>Bacteria</taxon>
        <taxon>Pseudomonadati</taxon>
        <taxon>Bacteroidota</taxon>
        <taxon>Flavobacteriia</taxon>
        <taxon>Flavobacteriales</taxon>
        <taxon>Flavobacteriaceae</taxon>
        <taxon>Sinomicrobium</taxon>
    </lineage>
</organism>
<dbReference type="CDD" id="cd07518">
    <property type="entry name" value="HAD_YbiV-Like"/>
    <property type="match status" value="1"/>
</dbReference>
<dbReference type="SFLD" id="SFLDG01144">
    <property type="entry name" value="C2.B.4:_PGP_Like"/>
    <property type="match status" value="1"/>
</dbReference>
<evidence type="ECO:0000313" key="2">
    <source>
        <dbReference type="Proteomes" id="UP000182248"/>
    </source>
</evidence>
<proteinExistence type="predicted"/>
<dbReference type="Pfam" id="PF08282">
    <property type="entry name" value="Hydrolase_3"/>
    <property type="match status" value="1"/>
</dbReference>
<dbReference type="EMBL" id="FPJE01000001">
    <property type="protein sequence ID" value="SFW14197.1"/>
    <property type="molecule type" value="Genomic_DNA"/>
</dbReference>
<sequence>MDLSGIKLIATDMDGTLLNSESIVSERFFRIFEELRQHDIHFVAASGRQYHSIVDKLRPITDDITIIAENGAIAKQREKEILITPLPVSVIKDTIELLKPLDDAYMVVCGKERAYIRPGNTAFENMFREYYHEYTTVSDLGNIRNDEFLKIAIYSFGGSEKTIYPHVKHLEKTLQVKVSGEFWLDISSPEANKGHALQLLQEQLGIGKEETMVFGDYNNDLEMMEQSYFSFAMENAHPNVLGKARFKTLSNDNNGVEHILEKLLEAKKVGIAR</sequence>
<dbReference type="InterPro" id="IPR006379">
    <property type="entry name" value="HAD-SF_hydro_IIB"/>
</dbReference>
<dbReference type="AlphaFoldDB" id="A0A1K1LTE6"/>
<name>A0A1K1LTE6_9FLAO</name>
<dbReference type="GO" id="GO:0016791">
    <property type="term" value="F:phosphatase activity"/>
    <property type="evidence" value="ECO:0007669"/>
    <property type="project" value="UniProtKB-ARBA"/>
</dbReference>
<dbReference type="Proteomes" id="UP000182248">
    <property type="component" value="Unassembled WGS sequence"/>
</dbReference>
<dbReference type="SUPFAM" id="SSF56784">
    <property type="entry name" value="HAD-like"/>
    <property type="match status" value="1"/>
</dbReference>
<evidence type="ECO:0008006" key="3">
    <source>
        <dbReference type="Google" id="ProtNLM"/>
    </source>
</evidence>
<protein>
    <recommendedName>
        <fullName evidence="3">Sugar-phosphatase</fullName>
    </recommendedName>
</protein>
<gene>
    <name evidence="1" type="ORF">SAMN02927921_00230</name>
</gene>
<dbReference type="GO" id="GO:0000287">
    <property type="term" value="F:magnesium ion binding"/>
    <property type="evidence" value="ECO:0007669"/>
    <property type="project" value="TreeGrafter"/>
</dbReference>
<evidence type="ECO:0000313" key="1">
    <source>
        <dbReference type="EMBL" id="SFW14197.1"/>
    </source>
</evidence>
<dbReference type="InterPro" id="IPR023214">
    <property type="entry name" value="HAD_sf"/>
</dbReference>
<dbReference type="RefSeq" id="WP_072315462.1">
    <property type="nucleotide sequence ID" value="NZ_FPJE01000001.1"/>
</dbReference>
<dbReference type="NCBIfam" id="TIGR01484">
    <property type="entry name" value="HAD-SF-IIB"/>
    <property type="match status" value="1"/>
</dbReference>
<dbReference type="InterPro" id="IPR036412">
    <property type="entry name" value="HAD-like_sf"/>
</dbReference>
<keyword evidence="2" id="KW-1185">Reference proteome</keyword>
<dbReference type="InterPro" id="IPR000150">
    <property type="entry name" value="Cof"/>
</dbReference>